<organism evidence="4 5">
    <name type="scientific">Candidatus Stercoripulliclostridium pullicola</name>
    <dbReference type="NCBI Taxonomy" id="2840953"/>
    <lineage>
        <taxon>Bacteria</taxon>
        <taxon>Bacillati</taxon>
        <taxon>Bacillota</taxon>
        <taxon>Clostridia</taxon>
        <taxon>Eubacteriales</taxon>
        <taxon>Candidatus Stercoripulliclostridium</taxon>
    </lineage>
</organism>
<reference evidence="4" key="2">
    <citation type="journal article" date="2021" name="PeerJ">
        <title>Extensive microbial diversity within the chicken gut microbiome revealed by metagenomics and culture.</title>
        <authorList>
            <person name="Gilroy R."/>
            <person name="Ravi A."/>
            <person name="Getino M."/>
            <person name="Pursley I."/>
            <person name="Horton D.L."/>
            <person name="Alikhan N.F."/>
            <person name="Baker D."/>
            <person name="Gharbi K."/>
            <person name="Hall N."/>
            <person name="Watson M."/>
            <person name="Adriaenssens E.M."/>
            <person name="Foster-Nyarko E."/>
            <person name="Jarju S."/>
            <person name="Secka A."/>
            <person name="Antonio M."/>
            <person name="Oren A."/>
            <person name="Chaudhuri R.R."/>
            <person name="La Ragione R."/>
            <person name="Hildebrand F."/>
            <person name="Pallen M.J."/>
        </authorList>
    </citation>
    <scope>NUCLEOTIDE SEQUENCE</scope>
    <source>
        <strain evidence="4">517</strain>
    </source>
</reference>
<dbReference type="Proteomes" id="UP000727857">
    <property type="component" value="Unassembled WGS sequence"/>
</dbReference>
<dbReference type="PANTHER" id="PTHR33495:SF2">
    <property type="entry name" value="ANTI-SIGMA FACTOR ANTAGONIST TM_1081-RELATED"/>
    <property type="match status" value="1"/>
</dbReference>
<reference evidence="4" key="1">
    <citation type="submission" date="2020-10" db="EMBL/GenBank/DDBJ databases">
        <authorList>
            <person name="Gilroy R."/>
        </authorList>
    </citation>
    <scope>NUCLEOTIDE SEQUENCE</scope>
    <source>
        <strain evidence="4">517</strain>
    </source>
</reference>
<dbReference type="NCBIfam" id="TIGR00377">
    <property type="entry name" value="ant_ant_sig"/>
    <property type="match status" value="1"/>
</dbReference>
<dbReference type="Pfam" id="PF01740">
    <property type="entry name" value="STAS"/>
    <property type="match status" value="1"/>
</dbReference>
<sequence length="103" mass="11467">MLNYDLHKGTLTVTLAGDIDHASAPGMRVFMDNLIKKECSVYNRFVLDMSGITFMDSTAVGLIMGRYKLLKSLGKAVHFREPSQVADKVLKVSGLYTIIDRID</sequence>
<evidence type="ECO:0000313" key="4">
    <source>
        <dbReference type="EMBL" id="MBO8423958.1"/>
    </source>
</evidence>
<dbReference type="PROSITE" id="PS50801">
    <property type="entry name" value="STAS"/>
    <property type="match status" value="1"/>
</dbReference>
<comment type="caution">
    <text evidence="4">The sequence shown here is derived from an EMBL/GenBank/DDBJ whole genome shotgun (WGS) entry which is preliminary data.</text>
</comment>
<evidence type="ECO:0000256" key="2">
    <source>
        <dbReference type="RuleBase" id="RU003749"/>
    </source>
</evidence>
<dbReference type="AlphaFoldDB" id="A0A940ID48"/>
<name>A0A940ID48_9FIRM</name>
<comment type="similarity">
    <text evidence="1 2">Belongs to the anti-sigma-factor antagonist family.</text>
</comment>
<dbReference type="InterPro" id="IPR036513">
    <property type="entry name" value="STAS_dom_sf"/>
</dbReference>
<dbReference type="Gene3D" id="3.30.750.24">
    <property type="entry name" value="STAS domain"/>
    <property type="match status" value="1"/>
</dbReference>
<gene>
    <name evidence="4" type="ORF">IAB16_02920</name>
</gene>
<dbReference type="SUPFAM" id="SSF52091">
    <property type="entry name" value="SpoIIaa-like"/>
    <property type="match status" value="1"/>
</dbReference>
<proteinExistence type="inferred from homology"/>
<feature type="domain" description="STAS" evidence="3">
    <location>
        <begin position="1"/>
        <end position="103"/>
    </location>
</feature>
<protein>
    <recommendedName>
        <fullName evidence="2">Anti-sigma factor antagonist</fullName>
    </recommendedName>
</protein>
<evidence type="ECO:0000313" key="5">
    <source>
        <dbReference type="Proteomes" id="UP000727857"/>
    </source>
</evidence>
<evidence type="ECO:0000256" key="1">
    <source>
        <dbReference type="ARBA" id="ARBA00009013"/>
    </source>
</evidence>
<evidence type="ECO:0000259" key="3">
    <source>
        <dbReference type="PROSITE" id="PS50801"/>
    </source>
</evidence>
<dbReference type="EMBL" id="JADINF010000070">
    <property type="protein sequence ID" value="MBO8423958.1"/>
    <property type="molecule type" value="Genomic_DNA"/>
</dbReference>
<dbReference type="GO" id="GO:0043856">
    <property type="term" value="F:anti-sigma factor antagonist activity"/>
    <property type="evidence" value="ECO:0007669"/>
    <property type="project" value="InterPro"/>
</dbReference>
<accession>A0A940ID48</accession>
<dbReference type="InterPro" id="IPR003658">
    <property type="entry name" value="Anti-sigma_ant"/>
</dbReference>
<dbReference type="PANTHER" id="PTHR33495">
    <property type="entry name" value="ANTI-SIGMA FACTOR ANTAGONIST TM_1081-RELATED-RELATED"/>
    <property type="match status" value="1"/>
</dbReference>
<dbReference type="InterPro" id="IPR002645">
    <property type="entry name" value="STAS_dom"/>
</dbReference>
<dbReference type="CDD" id="cd07043">
    <property type="entry name" value="STAS_anti-anti-sigma_factors"/>
    <property type="match status" value="1"/>
</dbReference>